<feature type="non-terminal residue" evidence="6">
    <location>
        <position position="1"/>
    </location>
</feature>
<protein>
    <recommendedName>
        <fullName evidence="5">B30.2/SPRY domain-containing protein</fullName>
    </recommendedName>
</protein>
<dbReference type="PANTHER" id="PTHR24166">
    <property type="entry name" value="ROLLING PEBBLES, ISOFORM B"/>
    <property type="match status" value="1"/>
</dbReference>
<dbReference type="InterPro" id="IPR002110">
    <property type="entry name" value="Ankyrin_rpt"/>
</dbReference>
<keyword evidence="1" id="KW-0677">Repeat</keyword>
<feature type="transmembrane region" description="Helical" evidence="4">
    <location>
        <begin position="357"/>
        <end position="380"/>
    </location>
</feature>
<feature type="transmembrane region" description="Helical" evidence="4">
    <location>
        <begin position="292"/>
        <end position="312"/>
    </location>
</feature>
<feature type="transmembrane region" description="Helical" evidence="4">
    <location>
        <begin position="324"/>
        <end position="345"/>
    </location>
</feature>
<dbReference type="Gene3D" id="2.60.120.920">
    <property type="match status" value="1"/>
</dbReference>
<evidence type="ECO:0000256" key="2">
    <source>
        <dbReference type="ARBA" id="ARBA00023043"/>
    </source>
</evidence>
<dbReference type="InterPro" id="IPR001870">
    <property type="entry name" value="B30.2/SPRY"/>
</dbReference>
<feature type="transmembrane region" description="Helical" evidence="4">
    <location>
        <begin position="103"/>
        <end position="124"/>
    </location>
</feature>
<gene>
    <name evidence="6" type="ORF">SNEC2469_LOCUS5546</name>
</gene>
<reference evidence="6" key="1">
    <citation type="submission" date="2021-02" db="EMBL/GenBank/DDBJ databases">
        <authorList>
            <person name="Dougan E. K."/>
            <person name="Rhodes N."/>
            <person name="Thang M."/>
            <person name="Chan C."/>
        </authorList>
    </citation>
    <scope>NUCLEOTIDE SEQUENCE</scope>
</reference>
<dbReference type="InterPro" id="IPR043136">
    <property type="entry name" value="B30.2/SPRY_sf"/>
</dbReference>
<dbReference type="PROSITE" id="PS50188">
    <property type="entry name" value="B302_SPRY"/>
    <property type="match status" value="1"/>
</dbReference>
<dbReference type="PROSITE" id="PS50088">
    <property type="entry name" value="ANK_REPEAT"/>
    <property type="match status" value="3"/>
</dbReference>
<dbReference type="Pfam" id="PF00622">
    <property type="entry name" value="SPRY"/>
    <property type="match status" value="1"/>
</dbReference>
<feature type="repeat" description="ANK" evidence="3">
    <location>
        <begin position="694"/>
        <end position="726"/>
    </location>
</feature>
<organism evidence="6 7">
    <name type="scientific">Symbiodinium necroappetens</name>
    <dbReference type="NCBI Taxonomy" id="1628268"/>
    <lineage>
        <taxon>Eukaryota</taxon>
        <taxon>Sar</taxon>
        <taxon>Alveolata</taxon>
        <taxon>Dinophyceae</taxon>
        <taxon>Suessiales</taxon>
        <taxon>Symbiodiniaceae</taxon>
        <taxon>Symbiodinium</taxon>
    </lineage>
</organism>
<dbReference type="Gene3D" id="1.25.40.20">
    <property type="entry name" value="Ankyrin repeat-containing domain"/>
    <property type="match status" value="2"/>
</dbReference>
<comment type="caution">
    <text evidence="6">The sequence shown here is derived from an EMBL/GenBank/DDBJ whole genome shotgun (WGS) entry which is preliminary data.</text>
</comment>
<feature type="domain" description="B30.2/SPRY" evidence="5">
    <location>
        <begin position="418"/>
        <end position="645"/>
    </location>
</feature>
<evidence type="ECO:0000256" key="3">
    <source>
        <dbReference type="PROSITE-ProRule" id="PRU00023"/>
    </source>
</evidence>
<evidence type="ECO:0000313" key="6">
    <source>
        <dbReference type="EMBL" id="CAE7255379.1"/>
    </source>
</evidence>
<dbReference type="InterPro" id="IPR003877">
    <property type="entry name" value="SPRY_dom"/>
</dbReference>
<dbReference type="OrthoDB" id="440300at2759"/>
<keyword evidence="7" id="KW-1185">Reference proteome</keyword>
<dbReference type="SUPFAM" id="SSF48403">
    <property type="entry name" value="Ankyrin repeat"/>
    <property type="match status" value="1"/>
</dbReference>
<sequence>AFRNYPVLPCTSAVVQVADSMHILLLGAGCLTVVLLAYIGVFLVLFLSGHLPSAAVDDENHQAQARIKVIPRFVAEWVFETGLYWADILQDAMILLAFYKEEFYGFLFLGISFVMVPPICVWAFRYALGRAQVSNLLLSIIQLEFVYQSTMSLVTVERTTDLFWQTAGEGGLEAPLQCILQIYKVLVTGQQECVPQFMLSIITSLFCTANSFAKLDKYGSGLSVLSREHARQVCWRILWLAPRLLGLPIFAYLTRPHHVGLHENKQVVVFLYAALELLFTWQIVIRRSSVPYVLGVQLFFAALTMMAVPPVMLPSVRRMLPVYAAQRLMSFFVMALLGISMSPINTAHAQLLLQPPAVIILAVFLLTFLSWLVSAINILVQQCCHRDTNGREDDYALLGKEPGLKLESEKQERQLAVALREAVASGDEILTTFLLQEGASVDGKHDPGVGVLELDLWRGQKFAEAMTGLEVQMCGRSAGLLTMDIPAPDDDGEWYYEVEIFQHDPASFRVGWAVPGDCMRMPEMGPFRPLGGLDDIGGDDRPTELSMVSSFAAAWVVEVTSGHILHTDGAGTSSKVAFLPEAKVLGCVAKIRSGTAQVFFVTQGDAGAEVTEACTFDIQGRTLLPAISVMGSSWHFKVNVGNEPFLLKPFGAAAVLTARTGDPPAVTAARNGHWTTCRLLLDRAADVNSMESIRRRTMLHYFADQGQEDAVRCLIERQADIWLQDSDEQDALTLAQSAETGRLILRAAGDRLKELISRPSRGGWFTALHHAAEHGNAVLVRLLLEWRAEVDGPVPQTPLIWAAARGRKECAETLIRGRADLSRRDQAGLDALSWAEEAYVSKLGGFAKLPEEQCDALQKDLLLLLSQN</sequence>
<keyword evidence="2 3" id="KW-0040">ANK repeat</keyword>
<accession>A0A812M514</accession>
<feature type="repeat" description="ANK" evidence="3">
    <location>
        <begin position="763"/>
        <end position="791"/>
    </location>
</feature>
<dbReference type="PANTHER" id="PTHR24166:SF48">
    <property type="entry name" value="PROTEIN VAPYRIN"/>
    <property type="match status" value="1"/>
</dbReference>
<feature type="transmembrane region" description="Helical" evidence="4">
    <location>
        <begin position="23"/>
        <end position="47"/>
    </location>
</feature>
<name>A0A812M514_9DINO</name>
<feature type="transmembrane region" description="Helical" evidence="4">
    <location>
        <begin position="266"/>
        <end position="285"/>
    </location>
</feature>
<keyword evidence="4" id="KW-1133">Transmembrane helix</keyword>
<keyword evidence="4" id="KW-0812">Transmembrane</keyword>
<dbReference type="AlphaFoldDB" id="A0A812M514"/>
<dbReference type="InterPro" id="IPR050889">
    <property type="entry name" value="Dendritic_Spine_Reg/Scaffold"/>
</dbReference>
<dbReference type="PROSITE" id="PS50297">
    <property type="entry name" value="ANK_REP_REGION"/>
    <property type="match status" value="1"/>
</dbReference>
<feature type="repeat" description="ANK" evidence="3">
    <location>
        <begin position="660"/>
        <end position="692"/>
    </location>
</feature>
<evidence type="ECO:0000313" key="7">
    <source>
        <dbReference type="Proteomes" id="UP000601435"/>
    </source>
</evidence>
<dbReference type="Pfam" id="PF12796">
    <property type="entry name" value="Ank_2"/>
    <property type="match status" value="2"/>
</dbReference>
<keyword evidence="4" id="KW-0472">Membrane</keyword>
<evidence type="ECO:0000256" key="1">
    <source>
        <dbReference type="ARBA" id="ARBA00022737"/>
    </source>
</evidence>
<dbReference type="InterPro" id="IPR036770">
    <property type="entry name" value="Ankyrin_rpt-contain_sf"/>
</dbReference>
<dbReference type="Proteomes" id="UP000601435">
    <property type="component" value="Unassembled WGS sequence"/>
</dbReference>
<evidence type="ECO:0000256" key="4">
    <source>
        <dbReference type="SAM" id="Phobius"/>
    </source>
</evidence>
<dbReference type="EMBL" id="CAJNJA010010250">
    <property type="protein sequence ID" value="CAE7255379.1"/>
    <property type="molecule type" value="Genomic_DNA"/>
</dbReference>
<dbReference type="SMART" id="SM00248">
    <property type="entry name" value="ANK"/>
    <property type="match status" value="5"/>
</dbReference>
<proteinExistence type="predicted"/>
<evidence type="ECO:0000259" key="5">
    <source>
        <dbReference type="PROSITE" id="PS50188"/>
    </source>
</evidence>